<dbReference type="RefSeq" id="WP_150958385.1">
    <property type="nucleotide sequence ID" value="NZ_VZRB01000058.1"/>
</dbReference>
<comment type="caution">
    <text evidence="3">The sequence shown here is derived from an EMBL/GenBank/DDBJ whole genome shotgun (WGS) entry which is preliminary data.</text>
</comment>
<evidence type="ECO:0000313" key="4">
    <source>
        <dbReference type="Proteomes" id="UP000442707"/>
    </source>
</evidence>
<dbReference type="SUPFAM" id="SSF54631">
    <property type="entry name" value="CBS-domain pair"/>
    <property type="match status" value="1"/>
</dbReference>
<dbReference type="InterPro" id="IPR000644">
    <property type="entry name" value="CBS_dom"/>
</dbReference>
<evidence type="ECO:0000256" key="1">
    <source>
        <dbReference type="SAM" id="MobiDB-lite"/>
    </source>
</evidence>
<name>A0A6H9UPH7_9ACTN</name>
<proteinExistence type="predicted"/>
<dbReference type="AlphaFoldDB" id="A0A6H9UPH7"/>
<dbReference type="Pfam" id="PF00571">
    <property type="entry name" value="CBS"/>
    <property type="match status" value="1"/>
</dbReference>
<gene>
    <name evidence="3" type="ORF">F7R91_39405</name>
</gene>
<feature type="compositionally biased region" description="Basic and acidic residues" evidence="1">
    <location>
        <begin position="39"/>
        <end position="57"/>
    </location>
</feature>
<sequence length="229" mass="24972">MAHRSAPATARHRSTAFGSAPDVRPPPPATTVPAPTTAHPKDPHAPHQDHHGTRRGQELSSKTRPRRAGAGGRRLLRPDHRRCRTSARAIGPRAARTESGRCHVEPRGELPGLVHCRTLRPGRGPALPPLDACPDRFRGTPSGLLRLPRLARIPAEQRQTLRVRDAATPLARLTTCTSDEFLQDALEKLRPGTGLPILVTDGRSLMGVITARDIARIVQRHTLRGTENL</sequence>
<evidence type="ECO:0000259" key="2">
    <source>
        <dbReference type="Pfam" id="PF00571"/>
    </source>
</evidence>
<dbReference type="EMBL" id="VZRB01000058">
    <property type="protein sequence ID" value="KAB1139568.1"/>
    <property type="molecule type" value="Genomic_DNA"/>
</dbReference>
<organism evidence="3 4">
    <name type="scientific">Streptomyces luteolifulvus</name>
    <dbReference type="NCBI Taxonomy" id="2615112"/>
    <lineage>
        <taxon>Bacteria</taxon>
        <taxon>Bacillati</taxon>
        <taxon>Actinomycetota</taxon>
        <taxon>Actinomycetes</taxon>
        <taxon>Kitasatosporales</taxon>
        <taxon>Streptomycetaceae</taxon>
        <taxon>Streptomyces</taxon>
    </lineage>
</organism>
<protein>
    <submittedName>
        <fullName evidence="3">CBS domain-containing protein</fullName>
    </submittedName>
</protein>
<dbReference type="Proteomes" id="UP000442707">
    <property type="component" value="Unassembled WGS sequence"/>
</dbReference>
<feature type="domain" description="CBS" evidence="2">
    <location>
        <begin position="172"/>
        <end position="218"/>
    </location>
</feature>
<evidence type="ECO:0000313" key="3">
    <source>
        <dbReference type="EMBL" id="KAB1139568.1"/>
    </source>
</evidence>
<feature type="region of interest" description="Disordered" evidence="1">
    <location>
        <begin position="1"/>
        <end position="79"/>
    </location>
</feature>
<dbReference type="InterPro" id="IPR046342">
    <property type="entry name" value="CBS_dom_sf"/>
</dbReference>
<reference evidence="3 4" key="1">
    <citation type="submission" date="2019-09" db="EMBL/GenBank/DDBJ databases">
        <title>Screening of Novel Bioactive Compounds from Soil-Associated.</title>
        <authorList>
            <person name="Zhao S."/>
        </authorList>
    </citation>
    <scope>NUCLEOTIDE SEQUENCE [LARGE SCALE GENOMIC DNA]</scope>
    <source>
        <strain evidence="3 4">HIT-DPA4</strain>
    </source>
</reference>
<dbReference type="Gene3D" id="3.10.580.10">
    <property type="entry name" value="CBS-domain"/>
    <property type="match status" value="1"/>
</dbReference>
<accession>A0A6H9UPH7</accession>
<keyword evidence="4" id="KW-1185">Reference proteome</keyword>